<gene>
    <name evidence="4" type="ORF">MOPEL_083_00020</name>
</gene>
<name>H5UST9_9MICO</name>
<dbReference type="AlphaFoldDB" id="H5UST9"/>
<dbReference type="EMBL" id="BAFE01000061">
    <property type="protein sequence ID" value="GAB48797.1"/>
    <property type="molecule type" value="Genomic_DNA"/>
</dbReference>
<dbReference type="SUPFAM" id="SSF49879">
    <property type="entry name" value="SMAD/FHA domain"/>
    <property type="match status" value="1"/>
</dbReference>
<reference evidence="4 5" key="1">
    <citation type="submission" date="2012-02" db="EMBL/GenBank/DDBJ databases">
        <title>Whole genome shotgun sequence of Mobilicoccus pelagius NBRC 104925.</title>
        <authorList>
            <person name="Yoshida Y."/>
            <person name="Hosoyama A."/>
            <person name="Tsuchikane K."/>
            <person name="Katsumata H."/>
            <person name="Yamazaki S."/>
            <person name="Fujita N."/>
        </authorList>
    </citation>
    <scope>NUCLEOTIDE SEQUENCE [LARGE SCALE GENOMIC DNA]</scope>
    <source>
        <strain evidence="4 5">NBRC 104925</strain>
    </source>
</reference>
<dbReference type="PROSITE" id="PS50006">
    <property type="entry name" value="FHA_DOMAIN"/>
    <property type="match status" value="1"/>
</dbReference>
<evidence type="ECO:0000256" key="1">
    <source>
        <dbReference type="ARBA" id="ARBA00022553"/>
    </source>
</evidence>
<dbReference type="PANTHER" id="PTHR23308">
    <property type="entry name" value="NUCLEAR INHIBITOR OF PROTEIN PHOSPHATASE-1"/>
    <property type="match status" value="1"/>
</dbReference>
<dbReference type="OrthoDB" id="277520at2"/>
<sequence>MSELTLAVVRLGLLAIMWLFVFSIVGVIRSDLYGTRIVQKGEGGRRRVRPTENAPRLRGRRPFSVLVVVEGALRGSTAPLKESGVLLGRNPECTLVIDDDYASGRHARVYADDASWYVEDLGSTNGTFVDGRRITEPTPLKEGTQLRIGTTVLELGR</sequence>
<comment type="caution">
    <text evidence="4">The sequence shown here is derived from an EMBL/GenBank/DDBJ whole genome shotgun (WGS) entry which is preliminary data.</text>
</comment>
<evidence type="ECO:0000313" key="4">
    <source>
        <dbReference type="EMBL" id="GAB48797.1"/>
    </source>
</evidence>
<dbReference type="Gene3D" id="2.60.200.20">
    <property type="match status" value="1"/>
</dbReference>
<accession>H5UST9</accession>
<keyword evidence="2" id="KW-0812">Transmembrane</keyword>
<protein>
    <recommendedName>
        <fullName evidence="3">FHA domain-containing protein</fullName>
    </recommendedName>
</protein>
<proteinExistence type="predicted"/>
<keyword evidence="2" id="KW-0472">Membrane</keyword>
<feature type="domain" description="FHA" evidence="3">
    <location>
        <begin position="85"/>
        <end position="134"/>
    </location>
</feature>
<dbReference type="InterPro" id="IPR008984">
    <property type="entry name" value="SMAD_FHA_dom_sf"/>
</dbReference>
<dbReference type="Pfam" id="PF00498">
    <property type="entry name" value="FHA"/>
    <property type="match status" value="1"/>
</dbReference>
<dbReference type="Proteomes" id="UP000004367">
    <property type="component" value="Unassembled WGS sequence"/>
</dbReference>
<dbReference type="InterPro" id="IPR000253">
    <property type="entry name" value="FHA_dom"/>
</dbReference>
<dbReference type="RefSeq" id="WP_009482695.1">
    <property type="nucleotide sequence ID" value="NZ_BAFE01000061.1"/>
</dbReference>
<keyword evidence="5" id="KW-1185">Reference proteome</keyword>
<evidence type="ECO:0000256" key="2">
    <source>
        <dbReference type="SAM" id="Phobius"/>
    </source>
</evidence>
<organism evidence="4 5">
    <name type="scientific">Mobilicoccus pelagius NBRC 104925</name>
    <dbReference type="NCBI Taxonomy" id="1089455"/>
    <lineage>
        <taxon>Bacteria</taxon>
        <taxon>Bacillati</taxon>
        <taxon>Actinomycetota</taxon>
        <taxon>Actinomycetes</taxon>
        <taxon>Micrococcales</taxon>
        <taxon>Dermatophilaceae</taxon>
        <taxon>Mobilicoccus</taxon>
    </lineage>
</organism>
<keyword evidence="1" id="KW-0597">Phosphoprotein</keyword>
<dbReference type="InterPro" id="IPR050923">
    <property type="entry name" value="Cell_Proc_Reg/RNA_Proc"/>
</dbReference>
<evidence type="ECO:0000313" key="5">
    <source>
        <dbReference type="Proteomes" id="UP000004367"/>
    </source>
</evidence>
<dbReference type="eggNOG" id="COG1716">
    <property type="taxonomic scope" value="Bacteria"/>
</dbReference>
<feature type="transmembrane region" description="Helical" evidence="2">
    <location>
        <begin position="6"/>
        <end position="28"/>
    </location>
</feature>
<keyword evidence="2" id="KW-1133">Transmembrane helix</keyword>
<dbReference type="SMART" id="SM00240">
    <property type="entry name" value="FHA"/>
    <property type="match status" value="1"/>
</dbReference>
<evidence type="ECO:0000259" key="3">
    <source>
        <dbReference type="PROSITE" id="PS50006"/>
    </source>
</evidence>
<dbReference type="STRING" id="1089455.MOPEL_083_00020"/>